<dbReference type="Proteomes" id="UP000824633">
    <property type="component" value="Chromosome"/>
</dbReference>
<gene>
    <name evidence="4" type="ORF">psyc5s11_43990</name>
</gene>
<dbReference type="Gene3D" id="3.30.420.40">
    <property type="match status" value="1"/>
</dbReference>
<proteinExistence type="inferred from homology"/>
<dbReference type="PANTHER" id="PTHR30005">
    <property type="entry name" value="EXOPOLYPHOSPHATASE"/>
    <property type="match status" value="1"/>
</dbReference>
<dbReference type="CDD" id="cd24052">
    <property type="entry name" value="ASKHA_NBD_HpPPX-GppA-like"/>
    <property type="match status" value="1"/>
</dbReference>
<evidence type="ECO:0000259" key="2">
    <source>
        <dbReference type="Pfam" id="PF02541"/>
    </source>
</evidence>
<dbReference type="Pfam" id="PF21447">
    <property type="entry name" value="Ppx-GppA_III"/>
    <property type="match status" value="1"/>
</dbReference>
<dbReference type="InterPro" id="IPR003695">
    <property type="entry name" value="Ppx_GppA_N"/>
</dbReference>
<feature type="domain" description="Ppx/GppA phosphatase C-terminal" evidence="3">
    <location>
        <begin position="321"/>
        <end position="457"/>
    </location>
</feature>
<dbReference type="InterPro" id="IPR050273">
    <property type="entry name" value="GppA/Ppx_hydrolase"/>
</dbReference>
<keyword evidence="5" id="KW-1185">Reference proteome</keyword>
<reference evidence="5" key="1">
    <citation type="submission" date="2021-07" db="EMBL/GenBank/DDBJ databases">
        <title>Complete genome sequencing of a Clostridium isolate.</title>
        <authorList>
            <person name="Ueki A."/>
            <person name="Tonouchi A."/>
        </authorList>
    </citation>
    <scope>NUCLEOTIDE SEQUENCE [LARGE SCALE GENOMIC DNA]</scope>
    <source>
        <strain evidence="5">C5S11</strain>
    </source>
</reference>
<evidence type="ECO:0000259" key="3">
    <source>
        <dbReference type="Pfam" id="PF21447"/>
    </source>
</evidence>
<protein>
    <submittedName>
        <fullName evidence="4">Phosphatase</fullName>
    </submittedName>
</protein>
<dbReference type="InterPro" id="IPR048950">
    <property type="entry name" value="Ppx_GppA_C"/>
</dbReference>
<accession>A0ABM7T9F1</accession>
<dbReference type="Gene3D" id="3.30.420.150">
    <property type="entry name" value="Exopolyphosphatase. Domain 2"/>
    <property type="match status" value="1"/>
</dbReference>
<dbReference type="Gene3D" id="1.10.3210.10">
    <property type="entry name" value="Hypothetical protein af1432"/>
    <property type="match status" value="1"/>
</dbReference>
<evidence type="ECO:0000256" key="1">
    <source>
        <dbReference type="ARBA" id="ARBA00007125"/>
    </source>
</evidence>
<comment type="similarity">
    <text evidence="1">Belongs to the GppA/Ppx family.</text>
</comment>
<feature type="domain" description="Ppx/GppA phosphatase N-terminal" evidence="2">
    <location>
        <begin position="25"/>
        <end position="302"/>
    </location>
</feature>
<sequence>MNKIGVIYIGANSVKFTLMNVLDSGYYKIIDESSSDIKLAQDLINSDKISEQKINDTLSNFRSFKSLCKISYVKDTIAVSTSTLNKASNYEYFINLIKREFDIDVTLLSDEDEINCTYLGVTKSIYTSNSLIVDICGACTHLTALKDGQIENSVTLPFGSLSHTYEYHLDDRILYDDLKNSILVVQTALDEIDWLHKYTYDSIIAVGGTARAICKIDRAKKRYPFDILHNYRLISQDVHQIYNSLKCNDYNQRIKVEALSPERADLIVGGLTIFDTIIKTVNCEDIIISGRGLREGFIFSYIENNYGPIKDILDYNLNGIIDYLHINKEHAYRVFNMTYKLFNNLKSLHRLGTSYDNALKTAALLNNSGISVDYYHHNIHSFYVILHSNINGLSHKELVVSAAIAANHKNKNTVPLPAFFSIISKLDLKAIDAIGILLSISETLHKSLENPIESMNIDVTDEFVLITLSSDVNISFEINKVLRIKHKFKEIYHRELKIEQI</sequence>
<evidence type="ECO:0000313" key="4">
    <source>
        <dbReference type="EMBL" id="BCZ48332.1"/>
    </source>
</evidence>
<dbReference type="PANTHER" id="PTHR30005:SF0">
    <property type="entry name" value="RETROGRADE REGULATION PROTEIN 2"/>
    <property type="match status" value="1"/>
</dbReference>
<dbReference type="SUPFAM" id="SSF53067">
    <property type="entry name" value="Actin-like ATPase domain"/>
    <property type="match status" value="2"/>
</dbReference>
<dbReference type="EMBL" id="AP024849">
    <property type="protein sequence ID" value="BCZ48332.1"/>
    <property type="molecule type" value="Genomic_DNA"/>
</dbReference>
<dbReference type="Pfam" id="PF02541">
    <property type="entry name" value="Ppx-GppA"/>
    <property type="match status" value="1"/>
</dbReference>
<dbReference type="RefSeq" id="WP_224034601.1">
    <property type="nucleotide sequence ID" value="NZ_AP024849.1"/>
</dbReference>
<evidence type="ECO:0000313" key="5">
    <source>
        <dbReference type="Proteomes" id="UP000824633"/>
    </source>
</evidence>
<organism evidence="4 5">
    <name type="scientific">Clostridium gelidum</name>
    <dbReference type="NCBI Taxonomy" id="704125"/>
    <lineage>
        <taxon>Bacteria</taxon>
        <taxon>Bacillati</taxon>
        <taxon>Bacillota</taxon>
        <taxon>Clostridia</taxon>
        <taxon>Eubacteriales</taxon>
        <taxon>Clostridiaceae</taxon>
        <taxon>Clostridium</taxon>
    </lineage>
</organism>
<dbReference type="InterPro" id="IPR043129">
    <property type="entry name" value="ATPase_NBD"/>
</dbReference>
<name>A0ABM7T9F1_9CLOT</name>
<dbReference type="SUPFAM" id="SSF109604">
    <property type="entry name" value="HD-domain/PDEase-like"/>
    <property type="match status" value="1"/>
</dbReference>